<keyword evidence="1" id="KW-1133">Transmembrane helix</keyword>
<keyword evidence="1" id="KW-0472">Membrane</keyword>
<protein>
    <submittedName>
        <fullName evidence="2">Putative F0F1-ATPase subunit Ca2+/Mg2+ transporter</fullName>
    </submittedName>
</protein>
<keyword evidence="1" id="KW-0812">Transmembrane</keyword>
<feature type="transmembrane region" description="Helical" evidence="1">
    <location>
        <begin position="49"/>
        <end position="67"/>
    </location>
</feature>
<proteinExistence type="predicted"/>
<dbReference type="EMBL" id="FWYB01000002">
    <property type="protein sequence ID" value="SMC70206.1"/>
    <property type="molecule type" value="Genomic_DNA"/>
</dbReference>
<keyword evidence="3" id="KW-1185">Reference proteome</keyword>
<dbReference type="RefSeq" id="WP_317048218.1">
    <property type="nucleotide sequence ID" value="NZ_FWYB01000002.1"/>
</dbReference>
<sequence length="74" mass="8437">MMTDPNEKKKDFSNFAKYSSIGFQMLATIGVFAFAGYKIDEYRNSKTPIFTAILSLFGVILSLYQVVKQLNKKE</sequence>
<dbReference type="Proteomes" id="UP000192678">
    <property type="component" value="Unassembled WGS sequence"/>
</dbReference>
<dbReference type="AlphaFoldDB" id="A0A1W2BBB8"/>
<organism evidence="2 3">
    <name type="scientific">Pedobacter nyackensis</name>
    <dbReference type="NCBI Taxonomy" id="475255"/>
    <lineage>
        <taxon>Bacteria</taxon>
        <taxon>Pseudomonadati</taxon>
        <taxon>Bacteroidota</taxon>
        <taxon>Sphingobacteriia</taxon>
        <taxon>Sphingobacteriales</taxon>
        <taxon>Sphingobacteriaceae</taxon>
        <taxon>Pedobacter</taxon>
    </lineage>
</organism>
<feature type="transmembrane region" description="Helical" evidence="1">
    <location>
        <begin position="21"/>
        <end position="37"/>
    </location>
</feature>
<dbReference type="InterPro" id="IPR032820">
    <property type="entry name" value="ATPase_put"/>
</dbReference>
<evidence type="ECO:0000313" key="2">
    <source>
        <dbReference type="EMBL" id="SMC70206.1"/>
    </source>
</evidence>
<gene>
    <name evidence="2" type="ORF">SAMN04488101_102288</name>
</gene>
<dbReference type="STRING" id="475255.SAMN04488101_102288"/>
<reference evidence="2 3" key="1">
    <citation type="submission" date="2017-04" db="EMBL/GenBank/DDBJ databases">
        <authorList>
            <person name="Afonso C.L."/>
            <person name="Miller P.J."/>
            <person name="Scott M.A."/>
            <person name="Spackman E."/>
            <person name="Goraichik I."/>
            <person name="Dimitrov K.M."/>
            <person name="Suarez D.L."/>
            <person name="Swayne D.E."/>
        </authorList>
    </citation>
    <scope>NUCLEOTIDE SEQUENCE [LARGE SCALE GENOMIC DNA]</scope>
    <source>
        <strain evidence="2 3">DSM 19625</strain>
    </source>
</reference>
<dbReference type="Pfam" id="PF09527">
    <property type="entry name" value="ATPase_gene1"/>
    <property type="match status" value="1"/>
</dbReference>
<evidence type="ECO:0000313" key="3">
    <source>
        <dbReference type="Proteomes" id="UP000192678"/>
    </source>
</evidence>
<accession>A0A1W2BBB8</accession>
<evidence type="ECO:0000256" key="1">
    <source>
        <dbReference type="SAM" id="Phobius"/>
    </source>
</evidence>
<name>A0A1W2BBB8_9SPHI</name>